<sequence length="165" mass="17738">MTESYLLDIELNTLDGTSTSLRELADGAVLVVNVASKCGLTPQYSALEKLAQDYGDRGLTVIGVPCNQFMGQEPGTAEEIQTFCSTTYGVTFPLLAKTDVNGADRHPLYAELTQTPDAGGEAGDVQWNFEKFLLAPGGEVVNRFRPRTEPDAPEVISAIEAVLPK</sequence>
<evidence type="ECO:0000313" key="6">
    <source>
        <dbReference type="EMBL" id="ABG10661.1"/>
    </source>
</evidence>
<evidence type="ECO:0000256" key="3">
    <source>
        <dbReference type="ARBA" id="ARBA00023002"/>
    </source>
</evidence>
<evidence type="ECO:0000256" key="2">
    <source>
        <dbReference type="ARBA" id="ARBA00022559"/>
    </source>
</evidence>
<dbReference type="PROSITE" id="PS51355">
    <property type="entry name" value="GLUTATHIONE_PEROXID_3"/>
    <property type="match status" value="1"/>
</dbReference>
<dbReference type="AlphaFoldDB" id="A0A5Q5BQ97"/>
<keyword evidence="3 5" id="KW-0560">Oxidoreductase</keyword>
<dbReference type="InterPro" id="IPR036249">
    <property type="entry name" value="Thioredoxin-like_sf"/>
</dbReference>
<dbReference type="InterPro" id="IPR000889">
    <property type="entry name" value="Glutathione_peroxidase"/>
</dbReference>
<dbReference type="KEGG" id="mmc:Mmcs_4557"/>
<gene>
    <name evidence="6" type="ordered locus">Mmcs_4557</name>
</gene>
<keyword evidence="2 5" id="KW-0575">Peroxidase</keyword>
<dbReference type="PANTHER" id="PTHR11592">
    <property type="entry name" value="GLUTATHIONE PEROXIDASE"/>
    <property type="match status" value="1"/>
</dbReference>
<proteinExistence type="inferred from homology"/>
<dbReference type="GO" id="GO:0034599">
    <property type="term" value="P:cellular response to oxidative stress"/>
    <property type="evidence" value="ECO:0007669"/>
    <property type="project" value="TreeGrafter"/>
</dbReference>
<dbReference type="Gene3D" id="3.40.30.10">
    <property type="entry name" value="Glutaredoxin"/>
    <property type="match status" value="1"/>
</dbReference>
<dbReference type="PRINTS" id="PR01011">
    <property type="entry name" value="GLUTPROXDASE"/>
</dbReference>
<dbReference type="GO" id="GO:0004601">
    <property type="term" value="F:peroxidase activity"/>
    <property type="evidence" value="ECO:0007669"/>
    <property type="project" value="UniProtKB-KW"/>
</dbReference>
<evidence type="ECO:0000256" key="1">
    <source>
        <dbReference type="ARBA" id="ARBA00006926"/>
    </source>
</evidence>
<dbReference type="Pfam" id="PF00255">
    <property type="entry name" value="GSHPx"/>
    <property type="match status" value="1"/>
</dbReference>
<evidence type="ECO:0000256" key="4">
    <source>
        <dbReference type="PIRSR" id="PIRSR000303-1"/>
    </source>
</evidence>
<dbReference type="EMBL" id="CP000384">
    <property type="protein sequence ID" value="ABG10661.1"/>
    <property type="molecule type" value="Genomic_DNA"/>
</dbReference>
<organism evidence="6">
    <name type="scientific">Mycobacterium sp. (strain MCS)</name>
    <dbReference type="NCBI Taxonomy" id="164756"/>
    <lineage>
        <taxon>Bacteria</taxon>
        <taxon>Bacillati</taxon>
        <taxon>Actinomycetota</taxon>
        <taxon>Actinomycetes</taxon>
        <taxon>Mycobacteriales</taxon>
        <taxon>Mycobacteriaceae</taxon>
        <taxon>Mycobacterium</taxon>
    </lineage>
</organism>
<dbReference type="CDD" id="cd00340">
    <property type="entry name" value="GSH_Peroxidase"/>
    <property type="match status" value="1"/>
</dbReference>
<accession>A0A5Q5BQ97</accession>
<reference evidence="6" key="1">
    <citation type="submission" date="2006-06" db="EMBL/GenBank/DDBJ databases">
        <title>Complete sequence of chromosome of Mycobacterium sp. MCS.</title>
        <authorList>
            <consortium name="US DOE Joint Genome Institute"/>
            <person name="Copeland A."/>
            <person name="Lucas S."/>
            <person name="Lapidus A."/>
            <person name="Barry K."/>
            <person name="Detter J.C."/>
            <person name="Glavina del Rio T."/>
            <person name="Hammon N."/>
            <person name="Israni S."/>
            <person name="Dalin E."/>
            <person name="Tice H."/>
            <person name="Pitluck S."/>
            <person name="Martinez M."/>
            <person name="Schmutz J."/>
            <person name="Larimer F."/>
            <person name="Land M."/>
            <person name="Hauser L."/>
            <person name="Kyrpides N."/>
            <person name="Kim E."/>
            <person name="Miller C.D."/>
            <person name="Hughes J.E."/>
            <person name="Anderson A.J."/>
            <person name="Sims R.C."/>
            <person name="Richardson P."/>
        </authorList>
    </citation>
    <scope>NUCLEOTIDE SEQUENCE [LARGE SCALE GENOMIC DNA]</scope>
    <source>
        <strain evidence="6">MCS</strain>
    </source>
</reference>
<dbReference type="PIRSF" id="PIRSF000303">
    <property type="entry name" value="Glutathion_perox"/>
    <property type="match status" value="1"/>
</dbReference>
<evidence type="ECO:0000256" key="5">
    <source>
        <dbReference type="RuleBase" id="RU000499"/>
    </source>
</evidence>
<name>A0A5Q5BQ97_MYCSS</name>
<dbReference type="SUPFAM" id="SSF52833">
    <property type="entry name" value="Thioredoxin-like"/>
    <property type="match status" value="1"/>
</dbReference>
<dbReference type="FunFam" id="3.40.30.10:FF:000010">
    <property type="entry name" value="Glutathione peroxidase"/>
    <property type="match status" value="1"/>
</dbReference>
<protein>
    <recommendedName>
        <fullName evidence="5">Glutathione peroxidase</fullName>
    </recommendedName>
</protein>
<comment type="similarity">
    <text evidence="1 5">Belongs to the glutathione peroxidase family.</text>
</comment>
<feature type="active site" evidence="4">
    <location>
        <position position="38"/>
    </location>
</feature>
<dbReference type="PANTHER" id="PTHR11592:SF40">
    <property type="entry name" value="THIOREDOXIN_GLUTATHIONE PEROXIDASE BTUE"/>
    <property type="match status" value="1"/>
</dbReference>